<evidence type="ECO:0000313" key="1">
    <source>
        <dbReference type="EMBL" id="GCL42165.1"/>
    </source>
</evidence>
<accession>A0A480AAP7</accession>
<dbReference type="EMBL" id="BJCF01000017">
    <property type="protein sequence ID" value="GCL42165.1"/>
    <property type="molecule type" value="Genomic_DNA"/>
</dbReference>
<proteinExistence type="predicted"/>
<dbReference type="AlphaFoldDB" id="A0A480AAP7"/>
<sequence length="153" mass="14951">MLRIFQNAKSVISVCLATLIVVVSTLTIFPSTASAGVIDIIIKCESGSNCSSTPSFVAGAIAGSGVTLIATGQAETIAGSVFIANAVPIISSLAVIGQTAVTALAPLAAAATTVVSAPVLVPVAATLAVGAVGGYVASQVVSNLSDNHSQNLN</sequence>
<organism evidence="1 2">
    <name type="scientific">Dolichospermum planctonicum</name>
    <dbReference type="NCBI Taxonomy" id="136072"/>
    <lineage>
        <taxon>Bacteria</taxon>
        <taxon>Bacillati</taxon>
        <taxon>Cyanobacteriota</taxon>
        <taxon>Cyanophyceae</taxon>
        <taxon>Nostocales</taxon>
        <taxon>Aphanizomenonaceae</taxon>
        <taxon>Dolichospermum</taxon>
    </lineage>
</organism>
<comment type="caution">
    <text evidence="1">The sequence shown here is derived from an EMBL/GenBank/DDBJ whole genome shotgun (WGS) entry which is preliminary data.</text>
</comment>
<reference evidence="2" key="1">
    <citation type="submission" date="2019-02" db="EMBL/GenBank/DDBJ databases">
        <title>Draft genome sequence of Dolichospermum planctonicum NIES-80.</title>
        <authorList>
            <person name="Yamaguchi H."/>
            <person name="Suzuki S."/>
            <person name="Kawachi M."/>
        </authorList>
    </citation>
    <scope>NUCLEOTIDE SEQUENCE [LARGE SCALE GENOMIC DNA]</scope>
    <source>
        <strain evidence="2">NIES-80</strain>
    </source>
</reference>
<name>A0A480AAP7_9CYAN</name>
<evidence type="ECO:0000313" key="2">
    <source>
        <dbReference type="Proteomes" id="UP000299367"/>
    </source>
</evidence>
<gene>
    <name evidence="1" type="ORF">NIES80_18670</name>
</gene>
<protein>
    <submittedName>
        <fullName evidence="1">Uncharacterized protein</fullName>
    </submittedName>
</protein>
<dbReference type="Proteomes" id="UP000299367">
    <property type="component" value="Unassembled WGS sequence"/>
</dbReference>
<dbReference type="RefSeq" id="WP_137907811.1">
    <property type="nucleotide sequence ID" value="NZ_BJCF01000017.1"/>
</dbReference>